<name>A0ABT0FG83_9MICO</name>
<proteinExistence type="predicted"/>
<dbReference type="EMBL" id="JAHWXN010000001">
    <property type="protein sequence ID" value="MCK2037071.1"/>
    <property type="molecule type" value="Genomic_DNA"/>
</dbReference>
<evidence type="ECO:0008006" key="4">
    <source>
        <dbReference type="Google" id="ProtNLM"/>
    </source>
</evidence>
<dbReference type="RefSeq" id="WP_247630391.1">
    <property type="nucleotide sequence ID" value="NZ_JAHWXN010000001.1"/>
</dbReference>
<reference evidence="2 3" key="1">
    <citation type="submission" date="2021-06" db="EMBL/GenBank/DDBJ databases">
        <title>Genome-based taxonomic framework of Microbacterium strains isolated from marine environment, the description of four new species and reclassification of four preexisting species.</title>
        <authorList>
            <person name="Lee S.D."/>
            <person name="Kim S.-M."/>
            <person name="Byeon Y.-S."/>
            <person name="Yang H.L."/>
            <person name="Kim I.S."/>
        </authorList>
    </citation>
    <scope>NUCLEOTIDE SEQUENCE [LARGE SCALE GENOMIC DNA]</scope>
    <source>
        <strain evidence="2 3">SSW1-49</strain>
    </source>
</reference>
<dbReference type="Proteomes" id="UP001300096">
    <property type="component" value="Unassembled WGS sequence"/>
</dbReference>
<sequence>MSDASREVQYRARTWLERLRIESFLVRVDWHLEGALPGAERRVAVDSLRAELLSDHRKLSSALRDLGSPRALAAQYADDDTLRPLWSIGIITAGTALLIYWALFLSFVGGMLAAVESTASARAQAYFLFVQVEAFWTPDSVGIGWTSQWAWLGVPAFIVTIAFLIGARVWRALRPDRVTVA</sequence>
<keyword evidence="3" id="KW-1185">Reference proteome</keyword>
<evidence type="ECO:0000256" key="1">
    <source>
        <dbReference type="SAM" id="Phobius"/>
    </source>
</evidence>
<comment type="caution">
    <text evidence="2">The sequence shown here is derived from an EMBL/GenBank/DDBJ whole genome shotgun (WGS) entry which is preliminary data.</text>
</comment>
<feature type="transmembrane region" description="Helical" evidence="1">
    <location>
        <begin position="85"/>
        <end position="113"/>
    </location>
</feature>
<keyword evidence="1" id="KW-0472">Membrane</keyword>
<evidence type="ECO:0000313" key="3">
    <source>
        <dbReference type="Proteomes" id="UP001300096"/>
    </source>
</evidence>
<keyword evidence="1" id="KW-0812">Transmembrane</keyword>
<evidence type="ECO:0000313" key="2">
    <source>
        <dbReference type="EMBL" id="MCK2037071.1"/>
    </source>
</evidence>
<organism evidence="2 3">
    <name type="scientific">Microbacterium croceum</name>
    <dbReference type="NCBI Taxonomy" id="2851645"/>
    <lineage>
        <taxon>Bacteria</taxon>
        <taxon>Bacillati</taxon>
        <taxon>Actinomycetota</taxon>
        <taxon>Actinomycetes</taxon>
        <taxon>Micrococcales</taxon>
        <taxon>Microbacteriaceae</taxon>
        <taxon>Microbacterium</taxon>
    </lineage>
</organism>
<protein>
    <recommendedName>
        <fullName evidence="4">DUF1700 domain-containing protein</fullName>
    </recommendedName>
</protein>
<keyword evidence="1" id="KW-1133">Transmembrane helix</keyword>
<gene>
    <name evidence="2" type="ORF">KZC51_13115</name>
</gene>
<feature type="transmembrane region" description="Helical" evidence="1">
    <location>
        <begin position="149"/>
        <end position="167"/>
    </location>
</feature>
<accession>A0ABT0FG83</accession>